<dbReference type="RefSeq" id="WP_232226184.1">
    <property type="nucleotide sequence ID" value="NZ_BAAAOW010000003.1"/>
</dbReference>
<name>Z9JVJ3_9MICO</name>
<dbReference type="InterPro" id="IPR005064">
    <property type="entry name" value="BUG"/>
</dbReference>
<evidence type="ECO:0000256" key="1">
    <source>
        <dbReference type="ARBA" id="ARBA00006987"/>
    </source>
</evidence>
<dbReference type="PATRIC" id="fig|396014.3.peg.775"/>
<dbReference type="CDD" id="cd07012">
    <property type="entry name" value="PBP2_Bug_TTT"/>
    <property type="match status" value="1"/>
</dbReference>
<comment type="caution">
    <text evidence="2">The sequence shown here is derived from an EMBL/GenBank/DDBJ whole genome shotgun (WGS) entry which is preliminary data.</text>
</comment>
<dbReference type="HOGENOM" id="CLU_045683_1_0_11"/>
<dbReference type="PANTHER" id="PTHR42928">
    <property type="entry name" value="TRICARBOXYLATE-BINDING PROTEIN"/>
    <property type="match status" value="1"/>
</dbReference>
<comment type="similarity">
    <text evidence="1">Belongs to the UPF0065 (bug) family.</text>
</comment>
<dbReference type="AlphaFoldDB" id="Z9JVJ3"/>
<accession>Z9JVJ3</accession>
<dbReference type="eggNOG" id="COG3181">
    <property type="taxonomic scope" value="Bacteria"/>
</dbReference>
<dbReference type="PROSITE" id="PS51318">
    <property type="entry name" value="TAT"/>
    <property type="match status" value="1"/>
</dbReference>
<dbReference type="Gene3D" id="3.40.190.150">
    <property type="entry name" value="Bordetella uptake gene, domain 1"/>
    <property type="match status" value="1"/>
</dbReference>
<sequence>MSDTRHPPGSEPEGPRPPRRTALTAIGLAVSAGAIGTAAYGSITSASGGGDLRSSLTIIAPAAAGGGWDTCAREMQATQRAGGIVNNTQVLNIPGAGGTIALGNLAGLAGRPETIMVGGTGQLAATIQYDSSVVLEDVTPLATIVAEIGVVVVKADAPYESLEDLAAAWREDPAAIPWTGGGSFDQLVVTSLAIAAGVDPVEMTYISSDGGGEAIQAILNGTAVAATGGYPDNKDLIESGRFKSLAVVADAPVEGIDMPTTVEQGFDVTLTNWRSLHAPPGITEEDRAELVAIIQETVAAPEWQEAVERYSWMRAERYGEELDAFLAAQAEEIAGLYEEMGA</sequence>
<dbReference type="PANTHER" id="PTHR42928:SF3">
    <property type="entry name" value="UPF0065 PROTEIN YFLP"/>
    <property type="match status" value="1"/>
</dbReference>
<gene>
    <name evidence="2" type="ORF">BF93_11335</name>
</gene>
<evidence type="ECO:0000313" key="3">
    <source>
        <dbReference type="Proteomes" id="UP000023067"/>
    </source>
</evidence>
<proteinExistence type="inferred from homology"/>
<dbReference type="InterPro" id="IPR042100">
    <property type="entry name" value="Bug_dom1"/>
</dbReference>
<organism evidence="2 3">
    <name type="scientific">Brachybacterium phenoliresistens</name>
    <dbReference type="NCBI Taxonomy" id="396014"/>
    <lineage>
        <taxon>Bacteria</taxon>
        <taxon>Bacillati</taxon>
        <taxon>Actinomycetota</taxon>
        <taxon>Actinomycetes</taxon>
        <taxon>Micrococcales</taxon>
        <taxon>Dermabacteraceae</taxon>
        <taxon>Brachybacterium</taxon>
    </lineage>
</organism>
<dbReference type="Pfam" id="PF03401">
    <property type="entry name" value="TctC"/>
    <property type="match status" value="1"/>
</dbReference>
<dbReference type="InterPro" id="IPR006311">
    <property type="entry name" value="TAT_signal"/>
</dbReference>
<keyword evidence="3" id="KW-1185">Reference proteome</keyword>
<protein>
    <submittedName>
        <fullName evidence="2">Tricarboxylic transport membrane protein</fullName>
    </submittedName>
</protein>
<evidence type="ECO:0000313" key="2">
    <source>
        <dbReference type="EMBL" id="EWS82214.1"/>
    </source>
</evidence>
<dbReference type="EMBL" id="JDYK01000003">
    <property type="protein sequence ID" value="EWS82214.1"/>
    <property type="molecule type" value="Genomic_DNA"/>
</dbReference>
<dbReference type="Proteomes" id="UP000023067">
    <property type="component" value="Unassembled WGS sequence"/>
</dbReference>
<dbReference type="Gene3D" id="3.40.190.10">
    <property type="entry name" value="Periplasmic binding protein-like II"/>
    <property type="match status" value="1"/>
</dbReference>
<dbReference type="PIRSF" id="PIRSF017082">
    <property type="entry name" value="YflP"/>
    <property type="match status" value="1"/>
</dbReference>
<dbReference type="SUPFAM" id="SSF53850">
    <property type="entry name" value="Periplasmic binding protein-like II"/>
    <property type="match status" value="1"/>
</dbReference>
<reference evidence="2 3" key="1">
    <citation type="submission" date="2014-02" db="EMBL/GenBank/DDBJ databases">
        <title>Genome sequence of Brachybacterium phenoliresistens strain W13A50.</title>
        <authorList>
            <person name="Wang X."/>
        </authorList>
    </citation>
    <scope>NUCLEOTIDE SEQUENCE [LARGE SCALE GENOMIC DNA]</scope>
    <source>
        <strain evidence="2 3">W13A50</strain>
    </source>
</reference>
<dbReference type="STRING" id="396014.BF93_11335"/>